<sequence length="145" mass="17428">MSECPECYSENSRMTPMFKAYNCLSEHVQYICGTCHRCICMEKDKNRGLYRWNFPFKSLEDAKGYIRTAEYTLKKECFIYEIKLDKERHIFKVFSDKSELISYLKKDKEKKCNKVPVFRTGEYKEFPNTEVRKLTAEEVMTYLNK</sequence>
<name>A0A430B6B9_9ENTE</name>
<dbReference type="EMBL" id="NGKB01000004">
    <property type="protein sequence ID" value="RSU15860.1"/>
    <property type="molecule type" value="Genomic_DNA"/>
</dbReference>
<protein>
    <submittedName>
        <fullName evidence="1">Uncharacterized protein</fullName>
    </submittedName>
</protein>
<comment type="caution">
    <text evidence="1">The sequence shown here is derived from an EMBL/GenBank/DDBJ whole genome shotgun (WGS) entry which is preliminary data.</text>
</comment>
<organism evidence="1 2">
    <name type="scientific">Vagococcus carniphilus</name>
    <dbReference type="NCBI Taxonomy" id="218144"/>
    <lineage>
        <taxon>Bacteria</taxon>
        <taxon>Bacillati</taxon>
        <taxon>Bacillota</taxon>
        <taxon>Bacilli</taxon>
        <taxon>Lactobacillales</taxon>
        <taxon>Enterococcaceae</taxon>
        <taxon>Vagococcus</taxon>
    </lineage>
</organism>
<dbReference type="RefSeq" id="WP_126792722.1">
    <property type="nucleotide sequence ID" value="NZ_CP060720.1"/>
</dbReference>
<accession>A0A430B6B9</accession>
<evidence type="ECO:0000313" key="2">
    <source>
        <dbReference type="Proteomes" id="UP000288028"/>
    </source>
</evidence>
<dbReference type="AlphaFoldDB" id="A0A430B6B9"/>
<evidence type="ECO:0000313" key="1">
    <source>
        <dbReference type="EMBL" id="RSU15860.1"/>
    </source>
</evidence>
<keyword evidence="2" id="KW-1185">Reference proteome</keyword>
<reference evidence="1 2" key="1">
    <citation type="submission" date="2017-05" db="EMBL/GenBank/DDBJ databases">
        <title>Vagococcus spp. assemblies.</title>
        <authorList>
            <person name="Gulvik C.A."/>
        </authorList>
    </citation>
    <scope>NUCLEOTIDE SEQUENCE [LARGE SCALE GENOMIC DNA]</scope>
    <source>
        <strain evidence="1 2">SS1714</strain>
    </source>
</reference>
<dbReference type="GeneID" id="95581720"/>
<dbReference type="OrthoDB" id="9805708at2"/>
<dbReference type="Proteomes" id="UP000288028">
    <property type="component" value="Unassembled WGS sequence"/>
</dbReference>
<gene>
    <name evidence="1" type="ORF">CBF28_05345</name>
</gene>
<proteinExistence type="predicted"/>